<feature type="transmembrane region" description="Helical" evidence="3">
    <location>
        <begin position="430"/>
        <end position="451"/>
    </location>
</feature>
<dbReference type="NCBIfam" id="TIGR03504">
    <property type="entry name" value="FimV_Cterm"/>
    <property type="match status" value="1"/>
</dbReference>
<keyword evidence="7" id="KW-1185">Reference proteome</keyword>
<reference evidence="7" key="1">
    <citation type="submission" date="2014-09" db="EMBL/GenBank/DDBJ databases">
        <authorList>
            <person name="Gomez-Valero L."/>
        </authorList>
    </citation>
    <scope>NUCLEOTIDE SEQUENCE [LARGE SCALE GENOMIC DNA]</scope>
    <source>
        <strain evidence="7">ATCC700992</strain>
    </source>
</reference>
<dbReference type="Pfam" id="PF25800">
    <property type="entry name" value="FimV_N"/>
    <property type="match status" value="1"/>
</dbReference>
<feature type="compositionally biased region" description="Basic and acidic residues" evidence="2">
    <location>
        <begin position="597"/>
        <end position="608"/>
    </location>
</feature>
<dbReference type="InterPro" id="IPR057840">
    <property type="entry name" value="FimV_N"/>
</dbReference>
<feature type="compositionally biased region" description="Polar residues" evidence="2">
    <location>
        <begin position="710"/>
        <end position="728"/>
    </location>
</feature>
<dbReference type="RefSeq" id="WP_045095299.1">
    <property type="nucleotide sequence ID" value="NZ_LN614827.1"/>
</dbReference>
<gene>
    <name evidence="6" type="ORF">LFA_1247</name>
</gene>
<feature type="region of interest" description="Disordered" evidence="2">
    <location>
        <begin position="771"/>
        <end position="805"/>
    </location>
</feature>
<keyword evidence="3" id="KW-0472">Membrane</keyword>
<keyword evidence="3" id="KW-1133">Transmembrane helix</keyword>
<feature type="compositionally biased region" description="Low complexity" evidence="2">
    <location>
        <begin position="330"/>
        <end position="343"/>
    </location>
</feature>
<dbReference type="EMBL" id="LN614827">
    <property type="protein sequence ID" value="CEG56674.1"/>
    <property type="molecule type" value="Genomic_DNA"/>
</dbReference>
<evidence type="ECO:0000259" key="5">
    <source>
        <dbReference type="Pfam" id="PF25800"/>
    </source>
</evidence>
<feature type="region of interest" description="Disordered" evidence="2">
    <location>
        <begin position="597"/>
        <end position="730"/>
    </location>
</feature>
<feature type="region of interest" description="Disordered" evidence="2">
    <location>
        <begin position="326"/>
        <end position="345"/>
    </location>
</feature>
<dbReference type="HOGENOM" id="CLU_347082_0_0_6"/>
<evidence type="ECO:0000256" key="1">
    <source>
        <dbReference type="SAM" id="Coils"/>
    </source>
</evidence>
<dbReference type="OrthoDB" id="5298707at2"/>
<dbReference type="KEGG" id="lfa:LFA_1247"/>
<feature type="coiled-coil region" evidence="1">
    <location>
        <begin position="362"/>
        <end position="403"/>
    </location>
</feature>
<dbReference type="InterPro" id="IPR020011">
    <property type="entry name" value="FimV_C"/>
</dbReference>
<feature type="compositionally biased region" description="Basic and acidic residues" evidence="2">
    <location>
        <begin position="676"/>
        <end position="687"/>
    </location>
</feature>
<accession>A0A098G3W7</accession>
<sequence>MKKTVLNAALLALLFPMAVNAIGLGEMTVKSSLDQPFLAEIELLDVGSSPVVGIKVAVADPDNFQQLGLERVAVLSLLHFNIEKNVKGKFVIKVQSRERMSEPYMELVVDLTWPGGQLYKAYTVLLDPPGYQLVSTRAHSSPTYYKKSIGHKSEPGVIEKAIITEVQHNPVSLKDSKKQTTYGPTIANENVWQIAQRYKASEVILPQVVLAIVGVNPNAFTEGNLNGLKVGVRLTIPATNEIAKVPAELATAEVMAHDKAWNEKTPINHVLSPPYTHGQVTNPVPQIQSDSKAKSTEIPTIPKFTIQAIMPNQNIMPQLIPSTGVNSTSNVNQAQPAQNNSAQHLDQNSIMKTELSITSAAVESVRESNALLMEQLHLLQDQNKNLQKQLTQRDKEMKAIRTQMQTLMKQRLAVSGQVSSPIADNQSSSFWTLVLLLVVAAGGGGFAYWYFKLREKETKEQPFLSSEPIVPKRVTPEVTSEPVKAAEVSIQEAVTRTIDITAKAAEALTDSAYKKLDKPAAEIEKNPSLIEERIGSPSAGEEHITLSVGTNAMDSKTEITAQSESSLEPTEIVDVQSVKKQTELTIDNVKGDLGDAEVIKKEEPKEEPLLEFESSLNKETDNEATQIQHSLEDVNSIAEMDEPEKLKRNEQKQKHEESSTNEMLEFEPGLHQILTKQREQEISKPENTEESDNGIDFVPTVSIEEDKGEGNQQADSQQTVESENNPSSEKVEFARDFVLDEPANANEKEEIVLEHNTIDVDPELAAFFADSNRENSVDKDEDKVDKDLHSNIKETSEIGNSKTASPLKSKAALDTLLALANTYISMDDLESAKASLDEVLEHGSEKQKTEALRLLNQIKEK</sequence>
<organism evidence="6 7">
    <name type="scientific">Legionella fallonii LLAP-10</name>
    <dbReference type="NCBI Taxonomy" id="1212491"/>
    <lineage>
        <taxon>Bacteria</taxon>
        <taxon>Pseudomonadati</taxon>
        <taxon>Pseudomonadota</taxon>
        <taxon>Gammaproteobacteria</taxon>
        <taxon>Legionellales</taxon>
        <taxon>Legionellaceae</taxon>
        <taxon>Legionella</taxon>
    </lineage>
</organism>
<dbReference type="Gene3D" id="1.20.58.2200">
    <property type="match status" value="1"/>
</dbReference>
<keyword evidence="3 6" id="KW-0812">Transmembrane</keyword>
<keyword evidence="4" id="KW-0732">Signal</keyword>
<dbReference type="AlphaFoldDB" id="A0A098G3W7"/>
<dbReference type="Proteomes" id="UP000032430">
    <property type="component" value="Chromosome I"/>
</dbReference>
<dbReference type="STRING" id="1212491.LFA_1247"/>
<feature type="chain" id="PRO_5005416526" evidence="4">
    <location>
        <begin position="22"/>
        <end position="861"/>
    </location>
</feature>
<feature type="compositionally biased region" description="Basic and acidic residues" evidence="2">
    <location>
        <begin position="643"/>
        <end position="658"/>
    </location>
</feature>
<protein>
    <submittedName>
        <fullName evidence="6">Transmembrane Tfp pilus assembly protein FimV (Twitching motility)</fullName>
    </submittedName>
</protein>
<evidence type="ECO:0000256" key="2">
    <source>
        <dbReference type="SAM" id="MobiDB-lite"/>
    </source>
</evidence>
<feature type="compositionally biased region" description="Basic and acidic residues" evidence="2">
    <location>
        <begin position="771"/>
        <end position="796"/>
    </location>
</feature>
<feature type="signal peptide" evidence="4">
    <location>
        <begin position="1"/>
        <end position="21"/>
    </location>
</feature>
<name>A0A098G3W7_9GAMM</name>
<proteinExistence type="predicted"/>
<evidence type="ECO:0000313" key="6">
    <source>
        <dbReference type="EMBL" id="CEG56674.1"/>
    </source>
</evidence>
<dbReference type="InterPro" id="IPR020012">
    <property type="entry name" value="LysM_FimV"/>
</dbReference>
<keyword evidence="1" id="KW-0175">Coiled coil</keyword>
<feature type="domain" description="FimV N-terminal" evidence="5">
    <location>
        <begin position="23"/>
        <end position="129"/>
    </location>
</feature>
<evidence type="ECO:0000256" key="3">
    <source>
        <dbReference type="SAM" id="Phobius"/>
    </source>
</evidence>
<evidence type="ECO:0000313" key="7">
    <source>
        <dbReference type="Proteomes" id="UP000032430"/>
    </source>
</evidence>
<dbReference type="InterPro" id="IPR038440">
    <property type="entry name" value="FimV_C_sf"/>
</dbReference>
<dbReference type="NCBIfam" id="TIGR03505">
    <property type="entry name" value="FimV_core"/>
    <property type="match status" value="1"/>
</dbReference>
<evidence type="ECO:0000256" key="4">
    <source>
        <dbReference type="SAM" id="SignalP"/>
    </source>
</evidence>